<dbReference type="PANTHER" id="PTHR34875">
    <property type="entry name" value="UPF0237 PROTEIN MJ1558"/>
    <property type="match status" value="1"/>
</dbReference>
<evidence type="ECO:0000313" key="3">
    <source>
        <dbReference type="Proteomes" id="UP000178187"/>
    </source>
</evidence>
<feature type="domain" description="ACT" evidence="1">
    <location>
        <begin position="97"/>
        <end position="174"/>
    </location>
</feature>
<dbReference type="Gene3D" id="3.30.70.260">
    <property type="match status" value="2"/>
</dbReference>
<proteinExistence type="predicted"/>
<dbReference type="InterPro" id="IPR050990">
    <property type="entry name" value="UPF0237/GcvR_regulator"/>
</dbReference>
<comment type="caution">
    <text evidence="2">The sequence shown here is derived from an EMBL/GenBank/DDBJ whole genome shotgun (WGS) entry which is preliminary data.</text>
</comment>
<dbReference type="Proteomes" id="UP000178187">
    <property type="component" value="Unassembled WGS sequence"/>
</dbReference>
<feature type="domain" description="ACT" evidence="1">
    <location>
        <begin position="4"/>
        <end position="81"/>
    </location>
</feature>
<dbReference type="InterPro" id="IPR002912">
    <property type="entry name" value="ACT_dom"/>
</dbReference>
<dbReference type="InterPro" id="IPR045865">
    <property type="entry name" value="ACT-like_dom_sf"/>
</dbReference>
<name>A0A1G1KYJ7_9BACT</name>
<evidence type="ECO:0000313" key="2">
    <source>
        <dbReference type="EMBL" id="OGW98005.1"/>
    </source>
</evidence>
<dbReference type="PROSITE" id="PS51671">
    <property type="entry name" value="ACT"/>
    <property type="match status" value="2"/>
</dbReference>
<gene>
    <name evidence="2" type="ORF">A3G33_07155</name>
</gene>
<dbReference type="PANTHER" id="PTHR34875:SF6">
    <property type="entry name" value="UPF0237 PROTEIN MJ1558"/>
    <property type="match status" value="1"/>
</dbReference>
<reference evidence="2 3" key="1">
    <citation type="journal article" date="2016" name="Nat. Commun.">
        <title>Thousands of microbial genomes shed light on interconnected biogeochemical processes in an aquifer system.</title>
        <authorList>
            <person name="Anantharaman K."/>
            <person name="Brown C.T."/>
            <person name="Hug L.A."/>
            <person name="Sharon I."/>
            <person name="Castelle C.J."/>
            <person name="Probst A.J."/>
            <person name="Thomas B.C."/>
            <person name="Singh A."/>
            <person name="Wilkins M.J."/>
            <person name="Karaoz U."/>
            <person name="Brodie E.L."/>
            <person name="Williams K.H."/>
            <person name="Hubbard S.S."/>
            <person name="Banfield J.F."/>
        </authorList>
    </citation>
    <scope>NUCLEOTIDE SEQUENCE [LARGE SCALE GENOMIC DNA]</scope>
</reference>
<protein>
    <recommendedName>
        <fullName evidence="1">ACT domain-containing protein</fullName>
    </recommendedName>
</protein>
<dbReference type="SUPFAM" id="SSF55021">
    <property type="entry name" value="ACT-like"/>
    <property type="match status" value="2"/>
</dbReference>
<dbReference type="AlphaFoldDB" id="A0A1G1KYJ7"/>
<evidence type="ECO:0000259" key="1">
    <source>
        <dbReference type="PROSITE" id="PS51671"/>
    </source>
</evidence>
<organism evidence="2 3">
    <name type="scientific">Candidatus Danuiimicrobium aquiferis</name>
    <dbReference type="NCBI Taxonomy" id="1801832"/>
    <lineage>
        <taxon>Bacteria</taxon>
        <taxon>Pseudomonadati</taxon>
        <taxon>Candidatus Omnitrophota</taxon>
        <taxon>Candidatus Danuiimicrobium</taxon>
    </lineage>
</organism>
<accession>A0A1G1KYJ7</accession>
<dbReference type="EMBL" id="MHFR01000037">
    <property type="protein sequence ID" value="OGW98005.1"/>
    <property type="molecule type" value="Genomic_DNA"/>
</dbReference>
<sequence length="181" mass="19856">MKLLMTITGKDQPGIIAAFTGAIFKCGGNLEDANMTILEGEFAMILLAEIGSASGYRKFVASIERIKKTLALSIQIRPIKRRLTRGEKHLKGSVPYILSVYGRDHAGIVYQVSKVLADEGLNITDLNSNIAGSGKNSIYALILEVDAPQNARIRTVEKKIDQIKKKLKVDVSFKPLETARL</sequence>
<dbReference type="Pfam" id="PF01842">
    <property type="entry name" value="ACT"/>
    <property type="match status" value="1"/>
</dbReference>
<dbReference type="Pfam" id="PF13740">
    <property type="entry name" value="ACT_6"/>
    <property type="match status" value="1"/>
</dbReference>